<name>A0A0A9DYZ5_ARUDO</name>
<organism evidence="1">
    <name type="scientific">Arundo donax</name>
    <name type="common">Giant reed</name>
    <name type="synonym">Donax arundinaceus</name>
    <dbReference type="NCBI Taxonomy" id="35708"/>
    <lineage>
        <taxon>Eukaryota</taxon>
        <taxon>Viridiplantae</taxon>
        <taxon>Streptophyta</taxon>
        <taxon>Embryophyta</taxon>
        <taxon>Tracheophyta</taxon>
        <taxon>Spermatophyta</taxon>
        <taxon>Magnoliopsida</taxon>
        <taxon>Liliopsida</taxon>
        <taxon>Poales</taxon>
        <taxon>Poaceae</taxon>
        <taxon>PACMAD clade</taxon>
        <taxon>Arundinoideae</taxon>
        <taxon>Arundineae</taxon>
        <taxon>Arundo</taxon>
    </lineage>
</organism>
<evidence type="ECO:0000313" key="1">
    <source>
        <dbReference type="EMBL" id="JAD93006.1"/>
    </source>
</evidence>
<dbReference type="EMBL" id="GBRH01204889">
    <property type="protein sequence ID" value="JAD93006.1"/>
    <property type="molecule type" value="Transcribed_RNA"/>
</dbReference>
<reference evidence="1" key="1">
    <citation type="submission" date="2014-09" db="EMBL/GenBank/DDBJ databases">
        <authorList>
            <person name="Magalhaes I.L.F."/>
            <person name="Oliveira U."/>
            <person name="Santos F.R."/>
            <person name="Vidigal T.H.D.A."/>
            <person name="Brescovit A.D."/>
            <person name="Santos A.J."/>
        </authorList>
    </citation>
    <scope>NUCLEOTIDE SEQUENCE</scope>
    <source>
        <tissue evidence="1">Shoot tissue taken approximately 20 cm above the soil surface</tissue>
    </source>
</reference>
<accession>A0A0A9DYZ5</accession>
<sequence>MHLYNFVTKRFLAKKTIAFRFKKLHVKYQESCRINYFRLVIHNLLVSSRPS</sequence>
<protein>
    <submittedName>
        <fullName evidence="1">Uncharacterized protein</fullName>
    </submittedName>
</protein>
<dbReference type="AlphaFoldDB" id="A0A0A9DYZ5"/>
<reference evidence="1" key="2">
    <citation type="journal article" date="2015" name="Data Brief">
        <title>Shoot transcriptome of the giant reed, Arundo donax.</title>
        <authorList>
            <person name="Barrero R.A."/>
            <person name="Guerrero F.D."/>
            <person name="Moolhuijzen P."/>
            <person name="Goolsby J.A."/>
            <person name="Tidwell J."/>
            <person name="Bellgard S.E."/>
            <person name="Bellgard M.I."/>
        </authorList>
    </citation>
    <scope>NUCLEOTIDE SEQUENCE</scope>
    <source>
        <tissue evidence="1">Shoot tissue taken approximately 20 cm above the soil surface</tissue>
    </source>
</reference>
<proteinExistence type="predicted"/>